<dbReference type="STRING" id="101127.A0A1X2GX91"/>
<sequence length="233" mass="22987">MVHKFVLFALASLVATISCQEPVKGRINPPAGVLLVSDKARKRQNGCEQYGVYCGSFCCLTGQTCGTNGCCDSGYFDCGDGIKCCPYGTTCDIGSMLCSYGSGGGGGGGGNGGGGGSNPTTTTNFFSFSYTTTTTSTLSFSTIFSASTSTASSVASGTVNGGGPSNGPGNGTGSGGGNGGGVWGSGGCMANCTGSNCQCSNPKSGAQTVLASASNMYLPIVLVFSILVFAPFL</sequence>
<keyword evidence="4" id="KW-1185">Reference proteome</keyword>
<dbReference type="EMBL" id="MCGT01000001">
    <property type="protein sequence ID" value="ORX62700.1"/>
    <property type="molecule type" value="Genomic_DNA"/>
</dbReference>
<feature type="compositionally biased region" description="Gly residues" evidence="1">
    <location>
        <begin position="159"/>
        <end position="176"/>
    </location>
</feature>
<feature type="signal peptide" evidence="2">
    <location>
        <begin position="1"/>
        <end position="19"/>
    </location>
</feature>
<organism evidence="3 4">
    <name type="scientific">Hesseltinella vesiculosa</name>
    <dbReference type="NCBI Taxonomy" id="101127"/>
    <lineage>
        <taxon>Eukaryota</taxon>
        <taxon>Fungi</taxon>
        <taxon>Fungi incertae sedis</taxon>
        <taxon>Mucoromycota</taxon>
        <taxon>Mucoromycotina</taxon>
        <taxon>Mucoromycetes</taxon>
        <taxon>Mucorales</taxon>
        <taxon>Cunninghamellaceae</taxon>
        <taxon>Hesseltinella</taxon>
    </lineage>
</organism>
<keyword evidence="2" id="KW-0732">Signal</keyword>
<evidence type="ECO:0008006" key="5">
    <source>
        <dbReference type="Google" id="ProtNLM"/>
    </source>
</evidence>
<evidence type="ECO:0000313" key="4">
    <source>
        <dbReference type="Proteomes" id="UP000242146"/>
    </source>
</evidence>
<dbReference type="AlphaFoldDB" id="A0A1X2GX91"/>
<protein>
    <recommendedName>
        <fullName evidence="5">Chitin-binding type-1 domain-containing protein</fullName>
    </recommendedName>
</protein>
<dbReference type="PROSITE" id="PS51257">
    <property type="entry name" value="PROKAR_LIPOPROTEIN"/>
    <property type="match status" value="1"/>
</dbReference>
<proteinExistence type="predicted"/>
<gene>
    <name evidence="3" type="ORF">DM01DRAFT_1330825</name>
</gene>
<dbReference type="OrthoDB" id="10589768at2759"/>
<comment type="caution">
    <text evidence="3">The sequence shown here is derived from an EMBL/GenBank/DDBJ whole genome shotgun (WGS) entry which is preliminary data.</text>
</comment>
<evidence type="ECO:0000313" key="3">
    <source>
        <dbReference type="EMBL" id="ORX62700.1"/>
    </source>
</evidence>
<dbReference type="Proteomes" id="UP000242146">
    <property type="component" value="Unassembled WGS sequence"/>
</dbReference>
<accession>A0A1X2GX91</accession>
<feature type="region of interest" description="Disordered" evidence="1">
    <location>
        <begin position="157"/>
        <end position="176"/>
    </location>
</feature>
<evidence type="ECO:0000256" key="1">
    <source>
        <dbReference type="SAM" id="MobiDB-lite"/>
    </source>
</evidence>
<reference evidence="3 4" key="1">
    <citation type="submission" date="2016-07" db="EMBL/GenBank/DDBJ databases">
        <title>Pervasive Adenine N6-methylation of Active Genes in Fungi.</title>
        <authorList>
            <consortium name="DOE Joint Genome Institute"/>
            <person name="Mondo S.J."/>
            <person name="Dannebaum R.O."/>
            <person name="Kuo R.C."/>
            <person name="Labutti K."/>
            <person name="Haridas S."/>
            <person name="Kuo A."/>
            <person name="Salamov A."/>
            <person name="Ahrendt S.R."/>
            <person name="Lipzen A."/>
            <person name="Sullivan W."/>
            <person name="Andreopoulos W.B."/>
            <person name="Clum A."/>
            <person name="Lindquist E."/>
            <person name="Daum C."/>
            <person name="Ramamoorthy G.K."/>
            <person name="Gryganskyi A."/>
            <person name="Culley D."/>
            <person name="Magnuson J.K."/>
            <person name="James T.Y."/>
            <person name="O'Malley M.A."/>
            <person name="Stajich J.E."/>
            <person name="Spatafora J.W."/>
            <person name="Visel A."/>
            <person name="Grigoriev I.V."/>
        </authorList>
    </citation>
    <scope>NUCLEOTIDE SEQUENCE [LARGE SCALE GENOMIC DNA]</scope>
    <source>
        <strain evidence="3 4">NRRL 3301</strain>
    </source>
</reference>
<feature type="chain" id="PRO_5012688004" description="Chitin-binding type-1 domain-containing protein" evidence="2">
    <location>
        <begin position="20"/>
        <end position="233"/>
    </location>
</feature>
<name>A0A1X2GX91_9FUNG</name>
<evidence type="ECO:0000256" key="2">
    <source>
        <dbReference type="SAM" id="SignalP"/>
    </source>
</evidence>